<keyword evidence="2" id="KW-1185">Reference proteome</keyword>
<accession>A0ACC2SV24</accession>
<proteinExistence type="predicted"/>
<sequence>MVLWGATAKELRITLPRVKLTEQQLRGIYSERIELKLGMHAFTALFINPEITRNVTWLEHDLLRRDLNDFIDATKNAAEFALYRFAGSIPISGKHACFENKECTIIANWNGKSWVSEFIERPIPDGWSPSQRQAHLRKAAYQIHLSSENGHFMLSHTFPGPMIKWLVFNEAFVARGRSARTKCVFCISGEMYVMMDKFIRLNAIYPVGLVGYEEEKLPQGH</sequence>
<reference evidence="1" key="1">
    <citation type="submission" date="2022-04" db="EMBL/GenBank/DDBJ databases">
        <title>Genome of the entomopathogenic fungus Entomophthora muscae.</title>
        <authorList>
            <person name="Elya C."/>
            <person name="Lovett B.R."/>
            <person name="Lee E."/>
            <person name="Macias A.M."/>
            <person name="Hajek A.E."/>
            <person name="De Bivort B.L."/>
            <person name="Kasson M.T."/>
            <person name="De Fine Licht H.H."/>
            <person name="Stajich J.E."/>
        </authorList>
    </citation>
    <scope>NUCLEOTIDE SEQUENCE</scope>
    <source>
        <strain evidence="1">Berkeley</strain>
    </source>
</reference>
<dbReference type="Proteomes" id="UP001165960">
    <property type="component" value="Unassembled WGS sequence"/>
</dbReference>
<evidence type="ECO:0000313" key="2">
    <source>
        <dbReference type="Proteomes" id="UP001165960"/>
    </source>
</evidence>
<organism evidence="1 2">
    <name type="scientific">Entomophthora muscae</name>
    <dbReference type="NCBI Taxonomy" id="34485"/>
    <lineage>
        <taxon>Eukaryota</taxon>
        <taxon>Fungi</taxon>
        <taxon>Fungi incertae sedis</taxon>
        <taxon>Zoopagomycota</taxon>
        <taxon>Entomophthoromycotina</taxon>
        <taxon>Entomophthoromycetes</taxon>
        <taxon>Entomophthorales</taxon>
        <taxon>Entomophthoraceae</taxon>
        <taxon>Entomophthora</taxon>
    </lineage>
</organism>
<comment type="caution">
    <text evidence="1">The sequence shown here is derived from an EMBL/GenBank/DDBJ whole genome shotgun (WGS) entry which is preliminary data.</text>
</comment>
<protein>
    <submittedName>
        <fullName evidence="1">Uncharacterized protein</fullName>
    </submittedName>
</protein>
<gene>
    <name evidence="1" type="ORF">DSO57_1011576</name>
</gene>
<evidence type="ECO:0000313" key="1">
    <source>
        <dbReference type="EMBL" id="KAJ9066249.1"/>
    </source>
</evidence>
<name>A0ACC2SV24_9FUNG</name>
<dbReference type="EMBL" id="QTSX02004300">
    <property type="protein sequence ID" value="KAJ9066249.1"/>
    <property type="molecule type" value="Genomic_DNA"/>
</dbReference>